<sequence>MADTEINPDLNASSTFDANYLKLPHIEGLIKTYEEVPTSVNLCLLVSSLLALAFEPKQGWDLKYDQDEKHNHTNFYLVKVEEKPNEQVRTLHTVIKVILNPADPFMEKWDHTIAGLETAPMLGNRCWAILIRGLDVKLTEYHRDQEPGMREIPCDFTIDGQLHETVHIRNNPAQVNCILKRLPDQWPQELTELERVRMANQARIAKAKTDGTALSDESSEPASAAAISEAGEVAASTNSVNINDATETIAAAADDKDSTFDTIATQSVIDPKVDIFKRPDQSSISKMATQMQGLEIEPKGDSAKHGKKAQHEVNGTDRQMTPLTSGSKPKIASSERSVHGGKAPHQANVSPKSAATKRVGPQGPRAQPSKPQAAIDTKATANAASKGNLTGQDQATTSSSRAPRETGIKK</sequence>
<dbReference type="EMBL" id="JAPZBQ010000004">
    <property type="protein sequence ID" value="KAJ5335305.1"/>
    <property type="molecule type" value="Genomic_DNA"/>
</dbReference>
<proteinExistence type="predicted"/>
<gene>
    <name evidence="2" type="ORF">N7452_007708</name>
</gene>
<name>A0A9W9UDS3_PENBR</name>
<dbReference type="AlphaFoldDB" id="A0A9W9UDS3"/>
<protein>
    <submittedName>
        <fullName evidence="2">Uncharacterized protein</fullName>
    </submittedName>
</protein>
<feature type="compositionally biased region" description="Polar residues" evidence="1">
    <location>
        <begin position="316"/>
        <end position="327"/>
    </location>
</feature>
<feature type="compositionally biased region" description="Basic and acidic residues" evidence="1">
    <location>
        <begin position="296"/>
        <end position="315"/>
    </location>
</feature>
<feature type="compositionally biased region" description="Low complexity" evidence="1">
    <location>
        <begin position="373"/>
        <end position="384"/>
    </location>
</feature>
<feature type="region of interest" description="Disordered" evidence="1">
    <location>
        <begin position="295"/>
        <end position="410"/>
    </location>
</feature>
<evidence type="ECO:0000313" key="3">
    <source>
        <dbReference type="Proteomes" id="UP001147695"/>
    </source>
</evidence>
<feature type="compositionally biased region" description="Polar residues" evidence="1">
    <location>
        <begin position="385"/>
        <end position="401"/>
    </location>
</feature>
<comment type="caution">
    <text evidence="2">The sequence shown here is derived from an EMBL/GenBank/DDBJ whole genome shotgun (WGS) entry which is preliminary data.</text>
</comment>
<reference evidence="2" key="1">
    <citation type="submission" date="2022-12" db="EMBL/GenBank/DDBJ databases">
        <authorList>
            <person name="Petersen C."/>
        </authorList>
    </citation>
    <scope>NUCLEOTIDE SEQUENCE</scope>
    <source>
        <strain evidence="2">IBT 35673</strain>
    </source>
</reference>
<evidence type="ECO:0000313" key="2">
    <source>
        <dbReference type="EMBL" id="KAJ5335305.1"/>
    </source>
</evidence>
<reference evidence="2" key="2">
    <citation type="journal article" date="2023" name="IMA Fungus">
        <title>Comparative genomic study of the Penicillium genus elucidates a diverse pangenome and 15 lateral gene transfer events.</title>
        <authorList>
            <person name="Petersen C."/>
            <person name="Sorensen T."/>
            <person name="Nielsen M.R."/>
            <person name="Sondergaard T.E."/>
            <person name="Sorensen J.L."/>
            <person name="Fitzpatrick D.A."/>
            <person name="Frisvad J.C."/>
            <person name="Nielsen K.L."/>
        </authorList>
    </citation>
    <scope>NUCLEOTIDE SEQUENCE</scope>
    <source>
        <strain evidence="2">IBT 35673</strain>
    </source>
</reference>
<evidence type="ECO:0000256" key="1">
    <source>
        <dbReference type="SAM" id="MobiDB-lite"/>
    </source>
</evidence>
<accession>A0A9W9UDS3</accession>
<organism evidence="2 3">
    <name type="scientific">Penicillium brevicompactum</name>
    <dbReference type="NCBI Taxonomy" id="5074"/>
    <lineage>
        <taxon>Eukaryota</taxon>
        <taxon>Fungi</taxon>
        <taxon>Dikarya</taxon>
        <taxon>Ascomycota</taxon>
        <taxon>Pezizomycotina</taxon>
        <taxon>Eurotiomycetes</taxon>
        <taxon>Eurotiomycetidae</taxon>
        <taxon>Eurotiales</taxon>
        <taxon>Aspergillaceae</taxon>
        <taxon>Penicillium</taxon>
    </lineage>
</organism>
<dbReference type="Proteomes" id="UP001147695">
    <property type="component" value="Unassembled WGS sequence"/>
</dbReference>